<comment type="similarity">
    <text evidence="1">Belongs to the LysR transcriptional regulatory family.</text>
</comment>
<keyword evidence="4" id="KW-0010">Activator</keyword>
<dbReference type="FunFam" id="1.10.10.10:FF:000001">
    <property type="entry name" value="LysR family transcriptional regulator"/>
    <property type="match status" value="1"/>
</dbReference>
<evidence type="ECO:0000256" key="4">
    <source>
        <dbReference type="ARBA" id="ARBA00023159"/>
    </source>
</evidence>
<dbReference type="PRINTS" id="PR00039">
    <property type="entry name" value="HTHLYSR"/>
</dbReference>
<comment type="caution">
    <text evidence="7">The sequence shown here is derived from an EMBL/GenBank/DDBJ whole genome shotgun (WGS) entry which is preliminary data.</text>
</comment>
<keyword evidence="5" id="KW-0804">Transcription</keyword>
<reference evidence="7" key="2">
    <citation type="submission" date="2021-04" db="EMBL/GenBank/DDBJ databases">
        <authorList>
            <person name="Gilroy R."/>
        </authorList>
    </citation>
    <scope>NUCLEOTIDE SEQUENCE</scope>
    <source>
        <strain evidence="7">ChiHjej13B12-4958</strain>
    </source>
</reference>
<dbReference type="Pfam" id="PF00126">
    <property type="entry name" value="HTH_1"/>
    <property type="match status" value="1"/>
</dbReference>
<evidence type="ECO:0000256" key="5">
    <source>
        <dbReference type="ARBA" id="ARBA00023163"/>
    </source>
</evidence>
<dbReference type="GO" id="GO:0032993">
    <property type="term" value="C:protein-DNA complex"/>
    <property type="evidence" value="ECO:0007669"/>
    <property type="project" value="TreeGrafter"/>
</dbReference>
<name>A0A9D2QCA3_9CORY</name>
<dbReference type="InterPro" id="IPR000847">
    <property type="entry name" value="LysR_HTH_N"/>
</dbReference>
<dbReference type="PANTHER" id="PTHR30346:SF30">
    <property type="entry name" value="SMALL NEUTRAL PROTEASE REGULATORY PROTEIN"/>
    <property type="match status" value="1"/>
</dbReference>
<evidence type="ECO:0000256" key="1">
    <source>
        <dbReference type="ARBA" id="ARBA00009437"/>
    </source>
</evidence>
<dbReference type="PROSITE" id="PS50931">
    <property type="entry name" value="HTH_LYSR"/>
    <property type="match status" value="1"/>
</dbReference>
<dbReference type="Gene3D" id="1.10.10.10">
    <property type="entry name" value="Winged helix-like DNA-binding domain superfamily/Winged helix DNA-binding domain"/>
    <property type="match status" value="1"/>
</dbReference>
<dbReference type="GO" id="GO:0003700">
    <property type="term" value="F:DNA-binding transcription factor activity"/>
    <property type="evidence" value="ECO:0007669"/>
    <property type="project" value="InterPro"/>
</dbReference>
<dbReference type="InterPro" id="IPR036390">
    <property type="entry name" value="WH_DNA-bd_sf"/>
</dbReference>
<sequence>MNSRPDSLRHWEYFLAVVEEGGMTAAADRLGVTQSPVSQAIKKLESHVGTPLIERSSSGVTPTAAGRHLLPQVRVLVRDAAALTAASSRLSAASDSLSVGIVSSMPPGISHGLMERLHDRHTTQVRIGTSDELVEAVDTMGLDVAVVEDPCPTGDLLRGQLHHVSRVVAGLATKPARWSVLSKDPEAVLLDNTRSASPAAADRLEDALFSLGLTLRTEQWRSLTELSARLANPAAIALVPTELSGLWPSVRAPAALSQRLRCVVHPDRSTLDDGSDIRAMVDRHLRSAVQRSTGDLP</sequence>
<proteinExistence type="inferred from homology"/>
<keyword evidence="3" id="KW-0238">DNA-binding</keyword>
<evidence type="ECO:0000256" key="2">
    <source>
        <dbReference type="ARBA" id="ARBA00023015"/>
    </source>
</evidence>
<accession>A0A9D2QCA3</accession>
<feature type="domain" description="HTH lysR-type" evidence="6">
    <location>
        <begin position="6"/>
        <end position="63"/>
    </location>
</feature>
<evidence type="ECO:0000313" key="8">
    <source>
        <dbReference type="Proteomes" id="UP000823858"/>
    </source>
</evidence>
<dbReference type="PANTHER" id="PTHR30346">
    <property type="entry name" value="TRANSCRIPTIONAL DUAL REGULATOR HCAR-RELATED"/>
    <property type="match status" value="1"/>
</dbReference>
<dbReference type="EMBL" id="DWVP01000013">
    <property type="protein sequence ID" value="HJC84965.1"/>
    <property type="molecule type" value="Genomic_DNA"/>
</dbReference>
<organism evidence="7 8">
    <name type="scientific">Candidatus Corynebacterium faecigallinarum</name>
    <dbReference type="NCBI Taxonomy" id="2838528"/>
    <lineage>
        <taxon>Bacteria</taxon>
        <taxon>Bacillati</taxon>
        <taxon>Actinomycetota</taxon>
        <taxon>Actinomycetes</taxon>
        <taxon>Mycobacteriales</taxon>
        <taxon>Corynebacteriaceae</taxon>
        <taxon>Corynebacterium</taxon>
    </lineage>
</organism>
<keyword evidence="2" id="KW-0805">Transcription regulation</keyword>
<dbReference type="AlphaFoldDB" id="A0A9D2QCA3"/>
<evidence type="ECO:0000259" key="6">
    <source>
        <dbReference type="PROSITE" id="PS50931"/>
    </source>
</evidence>
<protein>
    <submittedName>
        <fullName evidence="7">LysR family transcriptional regulator</fullName>
    </submittedName>
</protein>
<dbReference type="SUPFAM" id="SSF46785">
    <property type="entry name" value="Winged helix' DNA-binding domain"/>
    <property type="match status" value="1"/>
</dbReference>
<reference evidence="7" key="1">
    <citation type="journal article" date="2021" name="PeerJ">
        <title>Extensive microbial diversity within the chicken gut microbiome revealed by metagenomics and culture.</title>
        <authorList>
            <person name="Gilroy R."/>
            <person name="Ravi A."/>
            <person name="Getino M."/>
            <person name="Pursley I."/>
            <person name="Horton D.L."/>
            <person name="Alikhan N.F."/>
            <person name="Baker D."/>
            <person name="Gharbi K."/>
            <person name="Hall N."/>
            <person name="Watson M."/>
            <person name="Adriaenssens E.M."/>
            <person name="Foster-Nyarko E."/>
            <person name="Jarju S."/>
            <person name="Secka A."/>
            <person name="Antonio M."/>
            <person name="Oren A."/>
            <person name="Chaudhuri R.R."/>
            <person name="La Ragione R."/>
            <person name="Hildebrand F."/>
            <person name="Pallen M.J."/>
        </authorList>
    </citation>
    <scope>NUCLEOTIDE SEQUENCE</scope>
    <source>
        <strain evidence="7">ChiHjej13B12-4958</strain>
    </source>
</reference>
<dbReference type="GO" id="GO:0003677">
    <property type="term" value="F:DNA binding"/>
    <property type="evidence" value="ECO:0007669"/>
    <property type="project" value="UniProtKB-KW"/>
</dbReference>
<evidence type="ECO:0000256" key="3">
    <source>
        <dbReference type="ARBA" id="ARBA00023125"/>
    </source>
</evidence>
<gene>
    <name evidence="7" type="ORF">H9751_05390</name>
</gene>
<dbReference type="InterPro" id="IPR036388">
    <property type="entry name" value="WH-like_DNA-bd_sf"/>
</dbReference>
<dbReference type="Proteomes" id="UP000823858">
    <property type="component" value="Unassembled WGS sequence"/>
</dbReference>
<evidence type="ECO:0000313" key="7">
    <source>
        <dbReference type="EMBL" id="HJC84965.1"/>
    </source>
</evidence>